<dbReference type="SUPFAM" id="SSF53098">
    <property type="entry name" value="Ribonuclease H-like"/>
    <property type="match status" value="1"/>
</dbReference>
<reference evidence="2" key="1">
    <citation type="submission" date="2025-08" db="UniProtKB">
        <authorList>
            <consortium name="RefSeq"/>
        </authorList>
    </citation>
    <scope>IDENTIFICATION</scope>
</reference>
<organism evidence="1 2">
    <name type="scientific">Octopus sinensis</name>
    <name type="common">East Asian common octopus</name>
    <dbReference type="NCBI Taxonomy" id="2607531"/>
    <lineage>
        <taxon>Eukaryota</taxon>
        <taxon>Metazoa</taxon>
        <taxon>Spiralia</taxon>
        <taxon>Lophotrochozoa</taxon>
        <taxon>Mollusca</taxon>
        <taxon>Cephalopoda</taxon>
        <taxon>Coleoidea</taxon>
        <taxon>Octopodiformes</taxon>
        <taxon>Octopoda</taxon>
        <taxon>Incirrata</taxon>
        <taxon>Octopodidae</taxon>
        <taxon>Octopus</taxon>
    </lineage>
</organism>
<keyword evidence="1" id="KW-1185">Reference proteome</keyword>
<evidence type="ECO:0000313" key="1">
    <source>
        <dbReference type="Proteomes" id="UP000515154"/>
    </source>
</evidence>
<dbReference type="AlphaFoldDB" id="A0A6P7SYJ6"/>
<sequence>MDWGKYAKIGILAGVLATKWALQKAPEDQMLELNLFASERGPFILNMCQLGSPLQLWIKHREDMAEDLKYTVQQSNSNINIEIEDQVLAMGIAVFKEYNLKRHFQTKHANFGHNLSKQELQKKANDLTKRLKQQQNVFDKTSSLQRNATKASFILVNKIAKQNKSFAEAEFIKDDMVDAVSVVCPEVKSKVEAISLSRRTIVRRIDAIAVNIHEQLLTASSRFQWFSIALDESTDIQDTAQLLIYIRGIDENFEITEELLSMESLKDTTTGKDLFNSVINSSIRSGLTLNKLASITTDGAPSLTSKHSGLVKLLNDKIKEDFPLHSVLSFHCIIHQESLCKSSLKLKHVIEPVVRAVNLIRSRGLKHRQFRSFLEDVEADFTDVLYYTNVHWLSIGKVLKRVWDLKAEILMFLKMQDISCDFLNEMESDEWVCDFAFAVDIMQKLNELNTKL</sequence>
<proteinExistence type="predicted"/>
<dbReference type="PANTHER" id="PTHR45913:SF9">
    <property type="entry name" value="GENERAL TRANSCRIPTION FACTOR II-I REPEAT DOMAIN-CONTAINING PROTEIN 2-LIKE-RELATED"/>
    <property type="match status" value="1"/>
</dbReference>
<dbReference type="InterPro" id="IPR012337">
    <property type="entry name" value="RNaseH-like_sf"/>
</dbReference>
<dbReference type="RefSeq" id="XP_029643230.1">
    <property type="nucleotide sequence ID" value="XM_029787370.1"/>
</dbReference>
<dbReference type="Proteomes" id="UP000515154">
    <property type="component" value="Linkage group LG11"/>
</dbReference>
<protein>
    <submittedName>
        <fullName evidence="2">General transcription factor II-I repeat domain-containing protein 2-like</fullName>
    </submittedName>
</protein>
<dbReference type="PANTHER" id="PTHR45913">
    <property type="entry name" value="EPM2A-INTERACTING PROTEIN 1"/>
    <property type="match status" value="1"/>
</dbReference>
<gene>
    <name evidence="2" type="primary">LOC115217618</name>
</gene>
<dbReference type="KEGG" id="osn:115217618"/>
<name>A0A6P7SYJ6_9MOLL</name>
<accession>A0A6P7SYJ6</accession>
<evidence type="ECO:0000313" key="2">
    <source>
        <dbReference type="RefSeq" id="XP_029643230.1"/>
    </source>
</evidence>